<evidence type="ECO:0000313" key="1">
    <source>
        <dbReference type="Proteomes" id="UP000887579"/>
    </source>
</evidence>
<dbReference type="Proteomes" id="UP000887579">
    <property type="component" value="Unplaced"/>
</dbReference>
<accession>A0AC34G5N0</accession>
<reference evidence="2" key="1">
    <citation type="submission" date="2022-11" db="UniProtKB">
        <authorList>
            <consortium name="WormBaseParasite"/>
        </authorList>
    </citation>
    <scope>IDENTIFICATION</scope>
</reference>
<organism evidence="1 2">
    <name type="scientific">Panagrolaimus sp. ES5</name>
    <dbReference type="NCBI Taxonomy" id="591445"/>
    <lineage>
        <taxon>Eukaryota</taxon>
        <taxon>Metazoa</taxon>
        <taxon>Ecdysozoa</taxon>
        <taxon>Nematoda</taxon>
        <taxon>Chromadorea</taxon>
        <taxon>Rhabditida</taxon>
        <taxon>Tylenchina</taxon>
        <taxon>Panagrolaimomorpha</taxon>
        <taxon>Panagrolaimoidea</taxon>
        <taxon>Panagrolaimidae</taxon>
        <taxon>Panagrolaimus</taxon>
    </lineage>
</organism>
<sequence length="86" mass="9645">MHQNILAYNAAAMVYAQAMFNGYQLLKYQNILAYNAPALFNAATMINSPAMVYAPAMLNAPALPERPRLVRTTYTVIRPRGLTPQW</sequence>
<proteinExistence type="predicted"/>
<name>A0AC34G5N0_9BILA</name>
<protein>
    <submittedName>
        <fullName evidence="2">Uncharacterized protein</fullName>
    </submittedName>
</protein>
<evidence type="ECO:0000313" key="2">
    <source>
        <dbReference type="WBParaSite" id="ES5_v2.g25033.t1"/>
    </source>
</evidence>
<dbReference type="WBParaSite" id="ES5_v2.g25033.t1">
    <property type="protein sequence ID" value="ES5_v2.g25033.t1"/>
    <property type="gene ID" value="ES5_v2.g25033"/>
</dbReference>